<feature type="binding site" description="axial binding residue" evidence="13">
    <location>
        <position position="474"/>
    </location>
    <ligand>
        <name>heme</name>
        <dbReference type="ChEBI" id="CHEBI:30413"/>
    </ligand>
    <ligandPart>
        <name>Fe</name>
        <dbReference type="ChEBI" id="CHEBI:18248"/>
    </ligandPart>
</feature>
<evidence type="ECO:0000256" key="1">
    <source>
        <dbReference type="ARBA" id="ARBA00001971"/>
    </source>
</evidence>
<evidence type="ECO:0008006" key="16">
    <source>
        <dbReference type="Google" id="ProtNLM"/>
    </source>
</evidence>
<protein>
    <recommendedName>
        <fullName evidence="16">Cytochrome P450</fullName>
    </recommendedName>
</protein>
<keyword evidence="8" id="KW-1133">Transmembrane helix</keyword>
<keyword evidence="7 13" id="KW-0479">Metal-binding</keyword>
<dbReference type="SUPFAM" id="SSF48264">
    <property type="entry name" value="Cytochrome P450"/>
    <property type="match status" value="1"/>
</dbReference>
<dbReference type="STRING" id="2316362.A0A4Q2DXD1"/>
<dbReference type="CDD" id="cd11069">
    <property type="entry name" value="CYP_FUM15-like"/>
    <property type="match status" value="1"/>
</dbReference>
<dbReference type="PRINTS" id="PR00385">
    <property type="entry name" value="P450"/>
</dbReference>
<keyword evidence="9" id="KW-0560">Oxidoreductase</keyword>
<dbReference type="GO" id="GO:0004497">
    <property type="term" value="F:monooxygenase activity"/>
    <property type="evidence" value="ECO:0007669"/>
    <property type="project" value="UniProtKB-KW"/>
</dbReference>
<gene>
    <name evidence="14" type="ORF">EST38_g1922</name>
</gene>
<evidence type="ECO:0000256" key="10">
    <source>
        <dbReference type="ARBA" id="ARBA00023004"/>
    </source>
</evidence>
<keyword evidence="6" id="KW-0812">Transmembrane</keyword>
<keyword evidence="12" id="KW-0472">Membrane</keyword>
<dbReference type="OrthoDB" id="1470350at2759"/>
<evidence type="ECO:0000256" key="11">
    <source>
        <dbReference type="ARBA" id="ARBA00023033"/>
    </source>
</evidence>
<comment type="similarity">
    <text evidence="4">Belongs to the cytochrome P450 family.</text>
</comment>
<dbReference type="Pfam" id="PF00067">
    <property type="entry name" value="p450"/>
    <property type="match status" value="1"/>
</dbReference>
<organism evidence="14 15">
    <name type="scientific">Candolleomyces aberdarensis</name>
    <dbReference type="NCBI Taxonomy" id="2316362"/>
    <lineage>
        <taxon>Eukaryota</taxon>
        <taxon>Fungi</taxon>
        <taxon>Dikarya</taxon>
        <taxon>Basidiomycota</taxon>
        <taxon>Agaricomycotina</taxon>
        <taxon>Agaricomycetes</taxon>
        <taxon>Agaricomycetidae</taxon>
        <taxon>Agaricales</taxon>
        <taxon>Agaricineae</taxon>
        <taxon>Psathyrellaceae</taxon>
        <taxon>Candolleomyces</taxon>
    </lineage>
</organism>
<dbReference type="InterPro" id="IPR050121">
    <property type="entry name" value="Cytochrome_P450_monoxygenase"/>
</dbReference>
<reference evidence="14 15" key="1">
    <citation type="submission" date="2019-01" db="EMBL/GenBank/DDBJ databases">
        <title>Draft genome sequence of Psathyrella aberdarensis IHI B618.</title>
        <authorList>
            <person name="Buettner E."/>
            <person name="Kellner H."/>
        </authorList>
    </citation>
    <scope>NUCLEOTIDE SEQUENCE [LARGE SCALE GENOMIC DNA]</scope>
    <source>
        <strain evidence="14 15">IHI B618</strain>
    </source>
</reference>
<name>A0A4Q2DXD1_9AGAR</name>
<dbReference type="GO" id="GO:0005506">
    <property type="term" value="F:iron ion binding"/>
    <property type="evidence" value="ECO:0007669"/>
    <property type="project" value="InterPro"/>
</dbReference>
<evidence type="ECO:0000256" key="3">
    <source>
        <dbReference type="ARBA" id="ARBA00004721"/>
    </source>
</evidence>
<keyword evidence="15" id="KW-1185">Reference proteome</keyword>
<comment type="pathway">
    <text evidence="3">Secondary metabolite biosynthesis; terpenoid biosynthesis.</text>
</comment>
<dbReference type="Proteomes" id="UP000290288">
    <property type="component" value="Unassembled WGS sequence"/>
</dbReference>
<comment type="subcellular location">
    <subcellularLocation>
        <location evidence="2">Membrane</location>
    </subcellularLocation>
</comment>
<dbReference type="InterPro" id="IPR002403">
    <property type="entry name" value="Cyt_P450_E_grp-IV"/>
</dbReference>
<dbReference type="AlphaFoldDB" id="A0A4Q2DXD1"/>
<evidence type="ECO:0000256" key="12">
    <source>
        <dbReference type="ARBA" id="ARBA00023136"/>
    </source>
</evidence>
<evidence type="ECO:0000256" key="5">
    <source>
        <dbReference type="ARBA" id="ARBA00022617"/>
    </source>
</evidence>
<sequence length="538" mass="60540">MGLPSLLVASLVAALLAYWSFKVAHFFYDYWNSPVRRLPGPPSASFVYGHEKEVDEGGTALIARWVEKYGPTMRLQSFIGMNKLYTADLKALNHIMMNSYTYQKPEWLTYRMEEVVGKGILSVEGDTHKRQRKVMNPAFSASQIRELSDIFVEKSLDLRDIWEAEIRKQGGVGIIDVNHWLYRATLDIIGLAGFNYEFNALSGGEKTGALHRAFGKVLENLVKFTPLSFLRAAFPALRWLPERVDSSLKVSRGIMDDIGRQLIATGKQAIHHSSKTEQNSLQSKDLLTVLLRSNMATDIPEDERMSEDEVNAQIFSFMAAGQETSSTATVWALYALMKAPDVQKKLRNELLQVPSDSPSADELNALPYLDAVIRECLRLHTPLPLTFRISAKDDVLPLSTPVRDTSGKTHESIHIQKGQMITIPIIPIHEEKTIWGEDSLEFRPERWERVPEAANAIPGAWGNTMAFFGGPRACIGYRFALLEMKALLFALIRAFELEPAGPVEDIGKKLFIVYRPFLKSDPEAGTQLPLKVRLYQEA</sequence>
<keyword evidence="10 13" id="KW-0408">Iron</keyword>
<keyword evidence="5 13" id="KW-0349">Heme</keyword>
<evidence type="ECO:0000313" key="15">
    <source>
        <dbReference type="Proteomes" id="UP000290288"/>
    </source>
</evidence>
<evidence type="ECO:0000256" key="8">
    <source>
        <dbReference type="ARBA" id="ARBA00022989"/>
    </source>
</evidence>
<proteinExistence type="inferred from homology"/>
<comment type="cofactor">
    <cofactor evidence="1 13">
        <name>heme</name>
        <dbReference type="ChEBI" id="CHEBI:30413"/>
    </cofactor>
</comment>
<evidence type="ECO:0000256" key="2">
    <source>
        <dbReference type="ARBA" id="ARBA00004370"/>
    </source>
</evidence>
<dbReference type="EMBL" id="SDEE01000029">
    <property type="protein sequence ID" value="RXW23924.1"/>
    <property type="molecule type" value="Genomic_DNA"/>
</dbReference>
<dbReference type="PANTHER" id="PTHR24305:SF166">
    <property type="entry name" value="CYTOCHROME P450 12A4, MITOCHONDRIAL-RELATED"/>
    <property type="match status" value="1"/>
</dbReference>
<accession>A0A4Q2DXD1</accession>
<evidence type="ECO:0000256" key="7">
    <source>
        <dbReference type="ARBA" id="ARBA00022723"/>
    </source>
</evidence>
<keyword evidence="11" id="KW-0503">Monooxygenase</keyword>
<evidence type="ECO:0000313" key="14">
    <source>
        <dbReference type="EMBL" id="RXW23924.1"/>
    </source>
</evidence>
<dbReference type="PANTHER" id="PTHR24305">
    <property type="entry name" value="CYTOCHROME P450"/>
    <property type="match status" value="1"/>
</dbReference>
<dbReference type="PRINTS" id="PR00465">
    <property type="entry name" value="EP450IV"/>
</dbReference>
<comment type="caution">
    <text evidence="14">The sequence shown here is derived from an EMBL/GenBank/DDBJ whole genome shotgun (WGS) entry which is preliminary data.</text>
</comment>
<evidence type="ECO:0000256" key="13">
    <source>
        <dbReference type="PIRSR" id="PIRSR602403-1"/>
    </source>
</evidence>
<dbReference type="GO" id="GO:0016705">
    <property type="term" value="F:oxidoreductase activity, acting on paired donors, with incorporation or reduction of molecular oxygen"/>
    <property type="evidence" value="ECO:0007669"/>
    <property type="project" value="InterPro"/>
</dbReference>
<dbReference type="GO" id="GO:0016020">
    <property type="term" value="C:membrane"/>
    <property type="evidence" value="ECO:0007669"/>
    <property type="project" value="UniProtKB-SubCell"/>
</dbReference>
<evidence type="ECO:0000256" key="6">
    <source>
        <dbReference type="ARBA" id="ARBA00022692"/>
    </source>
</evidence>
<evidence type="ECO:0000256" key="9">
    <source>
        <dbReference type="ARBA" id="ARBA00023002"/>
    </source>
</evidence>
<dbReference type="Gene3D" id="1.10.630.10">
    <property type="entry name" value="Cytochrome P450"/>
    <property type="match status" value="1"/>
</dbReference>
<dbReference type="InterPro" id="IPR001128">
    <property type="entry name" value="Cyt_P450"/>
</dbReference>
<dbReference type="InterPro" id="IPR036396">
    <property type="entry name" value="Cyt_P450_sf"/>
</dbReference>
<dbReference type="GO" id="GO:0020037">
    <property type="term" value="F:heme binding"/>
    <property type="evidence" value="ECO:0007669"/>
    <property type="project" value="InterPro"/>
</dbReference>
<evidence type="ECO:0000256" key="4">
    <source>
        <dbReference type="ARBA" id="ARBA00010617"/>
    </source>
</evidence>